<dbReference type="InterPro" id="IPR001304">
    <property type="entry name" value="C-type_lectin-like"/>
</dbReference>
<reference evidence="5" key="1">
    <citation type="submission" date="2025-08" db="UniProtKB">
        <authorList>
            <consortium name="RefSeq"/>
        </authorList>
    </citation>
    <scope>IDENTIFICATION</scope>
    <source>
        <tissue evidence="5">Whole organism</tissue>
    </source>
</reference>
<dbReference type="GeneID" id="108665808"/>
<keyword evidence="2" id="KW-0732">Signal</keyword>
<dbReference type="Pfam" id="PF00059">
    <property type="entry name" value="Lectin_C"/>
    <property type="match status" value="1"/>
</dbReference>
<dbReference type="CDD" id="cd00037">
    <property type="entry name" value="CLECT"/>
    <property type="match status" value="1"/>
</dbReference>
<proteinExistence type="predicted"/>
<keyword evidence="4" id="KW-1185">Reference proteome</keyword>
<sequence>MLVKHSLGIGLSLLVALLIYEGVRAQTSQDQPIFAGAISYSLVASVANKYGTVAAENTTLPECGRICGDSKKIVCIGFSWLPTVPLPETALARSTTGQCRLLVCVPDGTVEKGPARLYLRVRNSMTPQYGVFWKVPDGYTKLCTFAYAVYRTKMNFTGADEACRADGGRLLFTRTPQQHLEVNSNITRSITYWIGMADVAGNRIFRWLDGSDIGPRTEWGQDQPNNYRADTKEPQSCVILHNGVWNDEQCSKLHSYLCQILYVDI</sequence>
<dbReference type="PROSITE" id="PS50041">
    <property type="entry name" value="C_TYPE_LECTIN_2"/>
    <property type="match status" value="1"/>
</dbReference>
<feature type="domain" description="C-type lectin" evidence="3">
    <location>
        <begin position="139"/>
        <end position="259"/>
    </location>
</feature>
<dbReference type="InterPro" id="IPR050801">
    <property type="entry name" value="Ca-Dep_Lectins_ImmuneDev"/>
</dbReference>
<dbReference type="InterPro" id="IPR016186">
    <property type="entry name" value="C-type_lectin-like/link_sf"/>
</dbReference>
<gene>
    <name evidence="5" type="primary">LOC108665808</name>
</gene>
<dbReference type="InterPro" id="IPR018378">
    <property type="entry name" value="C-type_lectin_CS"/>
</dbReference>
<evidence type="ECO:0000313" key="4">
    <source>
        <dbReference type="Proteomes" id="UP000694843"/>
    </source>
</evidence>
<organism evidence="4 5">
    <name type="scientific">Hyalella azteca</name>
    <name type="common">Amphipod</name>
    <dbReference type="NCBI Taxonomy" id="294128"/>
    <lineage>
        <taxon>Eukaryota</taxon>
        <taxon>Metazoa</taxon>
        <taxon>Ecdysozoa</taxon>
        <taxon>Arthropoda</taxon>
        <taxon>Crustacea</taxon>
        <taxon>Multicrustacea</taxon>
        <taxon>Malacostraca</taxon>
        <taxon>Eumalacostraca</taxon>
        <taxon>Peracarida</taxon>
        <taxon>Amphipoda</taxon>
        <taxon>Senticaudata</taxon>
        <taxon>Talitrida</taxon>
        <taxon>Talitroidea</taxon>
        <taxon>Hyalellidae</taxon>
        <taxon>Hyalella</taxon>
    </lineage>
</organism>
<feature type="signal peptide" evidence="2">
    <location>
        <begin position="1"/>
        <end position="25"/>
    </location>
</feature>
<dbReference type="KEGG" id="hazt:108665808"/>
<dbReference type="InterPro" id="IPR016187">
    <property type="entry name" value="CTDL_fold"/>
</dbReference>
<dbReference type="PROSITE" id="PS00615">
    <property type="entry name" value="C_TYPE_LECTIN_1"/>
    <property type="match status" value="1"/>
</dbReference>
<dbReference type="PANTHER" id="PTHR22801:SF63">
    <property type="entry name" value="C-TYPE LECTIN DOMAIN-CONTAINING PROTEIN"/>
    <property type="match status" value="1"/>
</dbReference>
<dbReference type="RefSeq" id="XP_018008101.1">
    <property type="nucleotide sequence ID" value="XM_018152612.2"/>
</dbReference>
<protein>
    <submittedName>
        <fullName evidence="5">Collectin-12</fullName>
    </submittedName>
</protein>
<accession>A0A8B7N2P2</accession>
<dbReference type="Gene3D" id="3.10.100.10">
    <property type="entry name" value="Mannose-Binding Protein A, subunit A"/>
    <property type="match status" value="1"/>
</dbReference>
<dbReference type="PANTHER" id="PTHR22801">
    <property type="entry name" value="LITHOSTATHINE"/>
    <property type="match status" value="1"/>
</dbReference>
<evidence type="ECO:0000256" key="1">
    <source>
        <dbReference type="ARBA" id="ARBA00023157"/>
    </source>
</evidence>
<dbReference type="SMART" id="SM00034">
    <property type="entry name" value="CLECT"/>
    <property type="match status" value="1"/>
</dbReference>
<dbReference type="OrthoDB" id="538816at2759"/>
<dbReference type="Proteomes" id="UP000694843">
    <property type="component" value="Unplaced"/>
</dbReference>
<dbReference type="SUPFAM" id="SSF56436">
    <property type="entry name" value="C-type lectin-like"/>
    <property type="match status" value="1"/>
</dbReference>
<keyword evidence="1" id="KW-1015">Disulfide bond</keyword>
<name>A0A8B7N2P2_HYAAZ</name>
<feature type="chain" id="PRO_5034176362" evidence="2">
    <location>
        <begin position="26"/>
        <end position="265"/>
    </location>
</feature>
<dbReference type="AlphaFoldDB" id="A0A8B7N2P2"/>
<evidence type="ECO:0000256" key="2">
    <source>
        <dbReference type="SAM" id="SignalP"/>
    </source>
</evidence>
<evidence type="ECO:0000259" key="3">
    <source>
        <dbReference type="PROSITE" id="PS50041"/>
    </source>
</evidence>
<evidence type="ECO:0000313" key="5">
    <source>
        <dbReference type="RefSeq" id="XP_018008101.1"/>
    </source>
</evidence>